<dbReference type="InterPro" id="IPR006311">
    <property type="entry name" value="TAT_signal"/>
</dbReference>
<dbReference type="PROSITE" id="PS51257">
    <property type="entry name" value="PROKAR_LIPOPROTEIN"/>
    <property type="match status" value="1"/>
</dbReference>
<evidence type="ECO:0000313" key="6">
    <source>
        <dbReference type="EMBL" id="RXZ53948.1"/>
    </source>
</evidence>
<dbReference type="PANTHER" id="PTHR43400">
    <property type="entry name" value="FUMARATE REDUCTASE"/>
    <property type="match status" value="1"/>
</dbReference>
<evidence type="ECO:0000256" key="2">
    <source>
        <dbReference type="ARBA" id="ARBA00022630"/>
    </source>
</evidence>
<dbReference type="SUPFAM" id="SSF56425">
    <property type="entry name" value="Succinate dehydrogenase/fumarate reductase flavoprotein, catalytic domain"/>
    <property type="match status" value="1"/>
</dbReference>
<evidence type="ECO:0000259" key="5">
    <source>
        <dbReference type="Pfam" id="PF00890"/>
    </source>
</evidence>
<dbReference type="Gene3D" id="3.50.50.60">
    <property type="entry name" value="FAD/NAD(P)-binding domain"/>
    <property type="match status" value="1"/>
</dbReference>
<keyword evidence="4" id="KW-0560">Oxidoreductase</keyword>
<proteinExistence type="predicted"/>
<feature type="domain" description="FAD-dependent oxidoreductase 2 FAD-binding" evidence="5">
    <location>
        <begin position="51"/>
        <end position="464"/>
    </location>
</feature>
<evidence type="ECO:0000256" key="1">
    <source>
        <dbReference type="ARBA" id="ARBA00001974"/>
    </source>
</evidence>
<dbReference type="GO" id="GO:0008202">
    <property type="term" value="P:steroid metabolic process"/>
    <property type="evidence" value="ECO:0007669"/>
    <property type="project" value="UniProtKB-ARBA"/>
</dbReference>
<gene>
    <name evidence="6" type="ORF">ET524_05235</name>
</gene>
<dbReference type="PANTHER" id="PTHR43400:SF10">
    <property type="entry name" value="3-OXOSTEROID 1-DEHYDROGENASE"/>
    <property type="match status" value="1"/>
</dbReference>
<dbReference type="InterPro" id="IPR036188">
    <property type="entry name" value="FAD/NAD-bd_sf"/>
</dbReference>
<keyword evidence="7" id="KW-1185">Reference proteome</keyword>
<accession>A0A4Q2K0R7</accession>
<dbReference type="SUPFAM" id="SSF51905">
    <property type="entry name" value="FAD/NAD(P)-binding domain"/>
    <property type="match status" value="1"/>
</dbReference>
<reference evidence="6 7" key="1">
    <citation type="submission" date="2019-01" db="EMBL/GenBank/DDBJ databases">
        <title>Senegalimassilia sp. nov. KGMB04484 isolated human feces.</title>
        <authorList>
            <person name="Han K.-I."/>
            <person name="Kim J.-S."/>
            <person name="Lee K.C."/>
            <person name="Suh M.K."/>
            <person name="Eom M.K."/>
            <person name="Lee J.H."/>
            <person name="Park S.-H."/>
            <person name="Kang S.W."/>
            <person name="Park J.-E."/>
            <person name="Oh B.S."/>
            <person name="Yu S.Y."/>
            <person name="Choi S.-H."/>
            <person name="Lee D.H."/>
            <person name="Yoon H."/>
            <person name="Kim B.-Y."/>
            <person name="Lee J.H."/>
            <person name="Lee J.-S."/>
        </authorList>
    </citation>
    <scope>NUCLEOTIDE SEQUENCE [LARGE SCALE GENOMIC DNA]</scope>
    <source>
        <strain evidence="6 7">KGMB04484</strain>
    </source>
</reference>
<dbReference type="PRINTS" id="PR00368">
    <property type="entry name" value="FADPNR"/>
</dbReference>
<dbReference type="AlphaFoldDB" id="A0A4Q2K0R7"/>
<keyword evidence="3" id="KW-0274">FAD</keyword>
<comment type="cofactor">
    <cofactor evidence="1">
        <name>FAD</name>
        <dbReference type="ChEBI" id="CHEBI:57692"/>
    </cofactor>
</comment>
<dbReference type="GO" id="GO:0033765">
    <property type="term" value="F:steroid dehydrogenase activity, acting on the CH-CH group of donors"/>
    <property type="evidence" value="ECO:0007669"/>
    <property type="project" value="UniProtKB-ARBA"/>
</dbReference>
<sequence>MRQSESARSLTRRQFATLVGGGMLALAGGGLFGCTPKSEASANVSKTVSCDVLVVGGGGAGVSAAAMAACAGASTILIEKEAWLAGSSSLALGTLYGANTQMQKEKGVDDSAEDFLAYLLRRGGDKLDRDIQVMCSEEFGKTIDWLREDLHVPFKDTLSLKGTDTVARAHNCKNSAYDALSAVTALARENGVQFHFGMPAESLVVDNGAVTGVLARSGAGELVQYSAKKTIMATGGFCRNPEMIDKYMPDYSGVYTEVGVGLTGEGLQMGLDIGADYVGHGGTNGILACPVEPGQSKLISTKAMWVNSAGERFANEGGQTHDIYYQVAHFHDQKFFAVYDQAMYDALSSGLKANFDRGLKSGVFAKGDTAAEAAEALGISGQALQASLDAYNEMARAGEDTQFKKKAANLVPIEKAPFYVLTMGVCTHGSFGGYHVNTDLQVLDTSGNPIPNYYSAGEVCCGSFIYDDYPSGGCGLNWSYTSGRLAGQKAAAAAAQA</sequence>
<organism evidence="6 7">
    <name type="scientific">Senegalimassilia faecalis</name>
    <dbReference type="NCBI Taxonomy" id="2509433"/>
    <lineage>
        <taxon>Bacteria</taxon>
        <taxon>Bacillati</taxon>
        <taxon>Actinomycetota</taxon>
        <taxon>Coriobacteriia</taxon>
        <taxon>Coriobacteriales</taxon>
        <taxon>Coriobacteriaceae</taxon>
        <taxon>Senegalimassilia</taxon>
    </lineage>
</organism>
<dbReference type="InterPro" id="IPR050315">
    <property type="entry name" value="FAD-oxidoreductase_2"/>
</dbReference>
<dbReference type="PROSITE" id="PS51318">
    <property type="entry name" value="TAT"/>
    <property type="match status" value="1"/>
</dbReference>
<protein>
    <submittedName>
        <fullName evidence="6">FAD-dependent oxidoreductase</fullName>
    </submittedName>
</protein>
<evidence type="ECO:0000313" key="7">
    <source>
        <dbReference type="Proteomes" id="UP000293345"/>
    </source>
</evidence>
<dbReference type="OrthoDB" id="3197124at2"/>
<name>A0A4Q2K0R7_9ACTN</name>
<dbReference type="Gene3D" id="3.90.700.10">
    <property type="entry name" value="Succinate dehydrogenase/fumarate reductase flavoprotein, catalytic domain"/>
    <property type="match status" value="1"/>
</dbReference>
<dbReference type="EMBL" id="SDPW01000001">
    <property type="protein sequence ID" value="RXZ53948.1"/>
    <property type="molecule type" value="Genomic_DNA"/>
</dbReference>
<dbReference type="PRINTS" id="PR00411">
    <property type="entry name" value="PNDRDTASEI"/>
</dbReference>
<comment type="caution">
    <text evidence="6">The sequence shown here is derived from an EMBL/GenBank/DDBJ whole genome shotgun (WGS) entry which is preliminary data.</text>
</comment>
<dbReference type="InterPro" id="IPR003953">
    <property type="entry name" value="FAD-dep_OxRdtase_2_FAD-bd"/>
</dbReference>
<dbReference type="Pfam" id="PF00890">
    <property type="entry name" value="FAD_binding_2"/>
    <property type="match status" value="1"/>
</dbReference>
<dbReference type="RefSeq" id="WP_129423828.1">
    <property type="nucleotide sequence ID" value="NZ_SDPW01000001.1"/>
</dbReference>
<evidence type="ECO:0000256" key="3">
    <source>
        <dbReference type="ARBA" id="ARBA00022827"/>
    </source>
</evidence>
<dbReference type="InterPro" id="IPR027477">
    <property type="entry name" value="Succ_DH/fumarate_Rdtase_cat_sf"/>
</dbReference>
<evidence type="ECO:0000256" key="4">
    <source>
        <dbReference type="ARBA" id="ARBA00023002"/>
    </source>
</evidence>
<keyword evidence="2" id="KW-0285">Flavoprotein</keyword>
<dbReference type="Proteomes" id="UP000293345">
    <property type="component" value="Unassembled WGS sequence"/>
</dbReference>